<feature type="transmembrane region" description="Helical" evidence="2">
    <location>
        <begin position="71"/>
        <end position="91"/>
    </location>
</feature>
<evidence type="ECO:0000256" key="1">
    <source>
        <dbReference type="SAM" id="MobiDB-lite"/>
    </source>
</evidence>
<dbReference type="PROSITE" id="PS50125">
    <property type="entry name" value="GUANYLATE_CYCLASE_2"/>
    <property type="match status" value="1"/>
</dbReference>
<dbReference type="InterPro" id="IPR050697">
    <property type="entry name" value="Adenylyl/Guanylyl_Cyclase_3/4"/>
</dbReference>
<dbReference type="InterPro" id="IPR001054">
    <property type="entry name" value="A/G_cyclase"/>
</dbReference>
<dbReference type="AlphaFoldDB" id="A0A017TEG2"/>
<feature type="transmembrane region" description="Helical" evidence="2">
    <location>
        <begin position="45"/>
        <end position="65"/>
    </location>
</feature>
<keyword evidence="5" id="KW-1185">Reference proteome</keyword>
<comment type="caution">
    <text evidence="4">The sequence shown here is derived from an EMBL/GenBank/DDBJ whole genome shotgun (WGS) entry which is preliminary data.</text>
</comment>
<organism evidence="4 5">
    <name type="scientific">Chondromyces apiculatus DSM 436</name>
    <dbReference type="NCBI Taxonomy" id="1192034"/>
    <lineage>
        <taxon>Bacteria</taxon>
        <taxon>Pseudomonadati</taxon>
        <taxon>Myxococcota</taxon>
        <taxon>Polyangia</taxon>
        <taxon>Polyangiales</taxon>
        <taxon>Polyangiaceae</taxon>
        <taxon>Chondromyces</taxon>
    </lineage>
</organism>
<feature type="transmembrane region" description="Helical" evidence="2">
    <location>
        <begin position="129"/>
        <end position="147"/>
    </location>
</feature>
<dbReference type="SMART" id="SM00044">
    <property type="entry name" value="CYCc"/>
    <property type="match status" value="1"/>
</dbReference>
<dbReference type="EMBL" id="ASRX01000008">
    <property type="protein sequence ID" value="EYF07614.1"/>
    <property type="molecule type" value="Genomic_DNA"/>
</dbReference>
<dbReference type="GO" id="GO:0004016">
    <property type="term" value="F:adenylate cyclase activity"/>
    <property type="evidence" value="ECO:0007669"/>
    <property type="project" value="UniProtKB-ARBA"/>
</dbReference>
<evidence type="ECO:0000256" key="2">
    <source>
        <dbReference type="SAM" id="Phobius"/>
    </source>
</evidence>
<proteinExistence type="predicted"/>
<dbReference type="CDD" id="cd07302">
    <property type="entry name" value="CHD"/>
    <property type="match status" value="1"/>
</dbReference>
<dbReference type="STRING" id="1192034.CAP_8115"/>
<dbReference type="Pfam" id="PF00211">
    <property type="entry name" value="Guanylate_cyc"/>
    <property type="match status" value="1"/>
</dbReference>
<reference evidence="4 5" key="1">
    <citation type="submission" date="2013-05" db="EMBL/GenBank/DDBJ databases">
        <title>Genome assembly of Chondromyces apiculatus DSM 436.</title>
        <authorList>
            <person name="Sharma G."/>
            <person name="Khatri I."/>
            <person name="Kaur C."/>
            <person name="Mayilraj S."/>
            <person name="Subramanian S."/>
        </authorList>
    </citation>
    <scope>NUCLEOTIDE SEQUENCE [LARGE SCALE GENOMIC DNA]</scope>
    <source>
        <strain evidence="4 5">DSM 436</strain>
    </source>
</reference>
<gene>
    <name evidence="4" type="ORF">CAP_8115</name>
</gene>
<feature type="transmembrane region" description="Helical" evidence="2">
    <location>
        <begin position="98"/>
        <end position="117"/>
    </location>
</feature>
<dbReference type="SUPFAM" id="SSF55073">
    <property type="entry name" value="Nucleotide cyclase"/>
    <property type="match status" value="1"/>
</dbReference>
<dbReference type="InterPro" id="IPR029787">
    <property type="entry name" value="Nucleotide_cyclase"/>
</dbReference>
<feature type="domain" description="Guanylate cyclase" evidence="3">
    <location>
        <begin position="245"/>
        <end position="378"/>
    </location>
</feature>
<dbReference type="GO" id="GO:0035556">
    <property type="term" value="P:intracellular signal transduction"/>
    <property type="evidence" value="ECO:0007669"/>
    <property type="project" value="InterPro"/>
</dbReference>
<accession>A0A017TEG2</accession>
<dbReference type="PANTHER" id="PTHR43081:SF1">
    <property type="entry name" value="ADENYLATE CYCLASE, TERMINAL-DIFFERENTIATION SPECIFIC"/>
    <property type="match status" value="1"/>
</dbReference>
<sequence length="447" mass="47848">MALALPLGQDASRGARMRDSADDASGSTAERAVEVERTRNARQVVTIRFVGSALILLLSLGITYGAGLADWAPYAQAFALHTALSAVLLAVTQRSPRSARWSGWAVVLVDLPLIHWAQMRSLPVSPSPGGVAAFSLGIYSVFLLFSSLSLNTRLCAAVAVVGAASVVLQQQAAGIRVGAQVAAVIVLGLAATATAHLIRRTRYLVGNVAREELKRERLGRYFSPTVAARLLETEAGTRPETRQVTLLFSDIRDFTALSEDLTPVQVVAMLNEYHTHMVDAVFRNGGTLDKFLGDGLMAYFGAPLDDAAHAEHAVHCALDMVAELDDVNRDRAARGEIPLRVGIGVHTGDVVVGDIGSPSRRLEYTAIGDAVNLASRIEGLTKVHGKDVLVSESTRTLCREKFGWIEAPPMAVKGKTTPVRTFVPLRLGDPRAERLSVVDITVPPQAL</sequence>
<evidence type="ECO:0000259" key="3">
    <source>
        <dbReference type="PROSITE" id="PS50125"/>
    </source>
</evidence>
<evidence type="ECO:0000313" key="4">
    <source>
        <dbReference type="EMBL" id="EYF07614.1"/>
    </source>
</evidence>
<name>A0A017TEG2_9BACT</name>
<dbReference type="eggNOG" id="COG2114">
    <property type="taxonomic scope" value="Bacteria"/>
</dbReference>
<dbReference type="Proteomes" id="UP000019678">
    <property type="component" value="Unassembled WGS sequence"/>
</dbReference>
<keyword evidence="2" id="KW-0812">Transmembrane</keyword>
<dbReference type="PANTHER" id="PTHR43081">
    <property type="entry name" value="ADENYLATE CYCLASE, TERMINAL-DIFFERENTIATION SPECIFIC-RELATED"/>
    <property type="match status" value="1"/>
</dbReference>
<feature type="region of interest" description="Disordered" evidence="1">
    <location>
        <begin position="1"/>
        <end position="32"/>
    </location>
</feature>
<dbReference type="Gene3D" id="3.30.70.1230">
    <property type="entry name" value="Nucleotide cyclase"/>
    <property type="match status" value="1"/>
</dbReference>
<keyword evidence="2" id="KW-1133">Transmembrane helix</keyword>
<evidence type="ECO:0000313" key="5">
    <source>
        <dbReference type="Proteomes" id="UP000019678"/>
    </source>
</evidence>
<keyword evidence="2" id="KW-0472">Membrane</keyword>
<feature type="transmembrane region" description="Helical" evidence="2">
    <location>
        <begin position="178"/>
        <end position="198"/>
    </location>
</feature>
<dbReference type="GO" id="GO:0009190">
    <property type="term" value="P:cyclic nucleotide biosynthetic process"/>
    <property type="evidence" value="ECO:0007669"/>
    <property type="project" value="InterPro"/>
</dbReference>
<protein>
    <submittedName>
        <fullName evidence="4">Adenylate cyclase</fullName>
    </submittedName>
</protein>